<sequence>MYKPQKLLNKSNSEIDASSKINGEQDIANTNNLLWINVFSKWQESKNLITSFTFSLCFIQKRKTGSSKQKVSFNEERRPRALHLNKLPNIRKISLHVLFSKHLTVIFFSLNRATRETDTHKKRKIFLKHLMGFQRRMKLLKSLDPCQRADHIHGYPSYPI</sequence>
<dbReference type="Proteomes" id="UP001054837">
    <property type="component" value="Unassembled WGS sequence"/>
</dbReference>
<name>A0AAV4QKD3_9ARAC</name>
<proteinExistence type="predicted"/>
<keyword evidence="2" id="KW-1185">Reference proteome</keyword>
<protein>
    <recommendedName>
        <fullName evidence="3">Ribosomal protein S15</fullName>
    </recommendedName>
</protein>
<evidence type="ECO:0008006" key="3">
    <source>
        <dbReference type="Google" id="ProtNLM"/>
    </source>
</evidence>
<dbReference type="AlphaFoldDB" id="A0AAV4QKD3"/>
<comment type="caution">
    <text evidence="1">The sequence shown here is derived from an EMBL/GenBank/DDBJ whole genome shotgun (WGS) entry which is preliminary data.</text>
</comment>
<gene>
    <name evidence="1" type="ORF">CDAR_199261</name>
</gene>
<organism evidence="1 2">
    <name type="scientific">Caerostris darwini</name>
    <dbReference type="NCBI Taxonomy" id="1538125"/>
    <lineage>
        <taxon>Eukaryota</taxon>
        <taxon>Metazoa</taxon>
        <taxon>Ecdysozoa</taxon>
        <taxon>Arthropoda</taxon>
        <taxon>Chelicerata</taxon>
        <taxon>Arachnida</taxon>
        <taxon>Araneae</taxon>
        <taxon>Araneomorphae</taxon>
        <taxon>Entelegynae</taxon>
        <taxon>Araneoidea</taxon>
        <taxon>Araneidae</taxon>
        <taxon>Caerostris</taxon>
    </lineage>
</organism>
<evidence type="ECO:0000313" key="1">
    <source>
        <dbReference type="EMBL" id="GIY08826.1"/>
    </source>
</evidence>
<dbReference type="EMBL" id="BPLQ01004550">
    <property type="protein sequence ID" value="GIY08826.1"/>
    <property type="molecule type" value="Genomic_DNA"/>
</dbReference>
<accession>A0AAV4QKD3</accession>
<evidence type="ECO:0000313" key="2">
    <source>
        <dbReference type="Proteomes" id="UP001054837"/>
    </source>
</evidence>
<reference evidence="1 2" key="1">
    <citation type="submission" date="2021-06" db="EMBL/GenBank/DDBJ databases">
        <title>Caerostris darwini draft genome.</title>
        <authorList>
            <person name="Kono N."/>
            <person name="Arakawa K."/>
        </authorList>
    </citation>
    <scope>NUCLEOTIDE SEQUENCE [LARGE SCALE GENOMIC DNA]</scope>
</reference>